<protein>
    <submittedName>
        <fullName evidence="2">Uncharacterized protein</fullName>
    </submittedName>
</protein>
<feature type="region of interest" description="Disordered" evidence="1">
    <location>
        <begin position="202"/>
        <end position="224"/>
    </location>
</feature>
<feature type="region of interest" description="Disordered" evidence="1">
    <location>
        <begin position="292"/>
        <end position="327"/>
    </location>
</feature>
<dbReference type="InterPro" id="IPR053221">
    <property type="entry name" value="Burnettramic_acid_biosynth"/>
</dbReference>
<evidence type="ECO:0000313" key="2">
    <source>
        <dbReference type="EMBL" id="KEZ41708.1"/>
    </source>
</evidence>
<feature type="region of interest" description="Disordered" evidence="1">
    <location>
        <begin position="167"/>
        <end position="188"/>
    </location>
</feature>
<sequence>MNPSMKLSAPVILRQRRPKTRARGFIRAYAPVLDDVGIDQETFFDFIDTFNEALEPNPWLYSFNLADLAGLAVPEPLMMLLGIGVGIATDAAIETQSRFKSNKFLVSINADFFLPRGLLCLVVTRKPEAAVGELITTVDFEGRAVESQTKATTSFNQKIRDIITKASSSDKELQKSRGQIQDRMKSSSGAYEWPEPAALIFPSPGEAGSAQRRAVEGNKKKKNALDRAESWLDEYMDRYAQAKWLEKNHGHPTASFAPKPEFRSRYADPSHPAASGDPVAFLTGGKWQFGREKIVENRPPGRDRNGKDLKPGSASLEAKSSSSGSAPAGRFINLLQRDVLCLLIVDVTSSRIDGFEGSGDSAVA</sequence>
<accession>A0A084G2Z6</accession>
<feature type="compositionally biased region" description="Low complexity" evidence="1">
    <location>
        <begin position="312"/>
        <end position="327"/>
    </location>
</feature>
<dbReference type="HOGENOM" id="CLU_023303_2_0_1"/>
<feature type="compositionally biased region" description="Basic and acidic residues" evidence="1">
    <location>
        <begin position="292"/>
        <end position="310"/>
    </location>
</feature>
<evidence type="ECO:0000256" key="1">
    <source>
        <dbReference type="SAM" id="MobiDB-lite"/>
    </source>
</evidence>
<keyword evidence="3" id="KW-1185">Reference proteome</keyword>
<dbReference type="VEuPathDB" id="FungiDB:SAPIO_CDS6889"/>
<feature type="compositionally biased region" description="Basic and acidic residues" evidence="1">
    <location>
        <begin position="167"/>
        <end position="185"/>
    </location>
</feature>
<dbReference type="PANTHER" id="PTHR38887:SF1">
    <property type="entry name" value="RAS MODIFICATION PROTEIN ERF4"/>
    <property type="match status" value="1"/>
</dbReference>
<dbReference type="Proteomes" id="UP000028545">
    <property type="component" value="Unassembled WGS sequence"/>
</dbReference>
<name>A0A084G2Z6_PSEDA</name>
<dbReference type="EMBL" id="JOWA01000108">
    <property type="protein sequence ID" value="KEZ41708.1"/>
    <property type="molecule type" value="Genomic_DNA"/>
</dbReference>
<gene>
    <name evidence="2" type="ORF">SAPIO_CDS6889</name>
</gene>
<dbReference type="OrthoDB" id="3433125at2759"/>
<feature type="region of interest" description="Disordered" evidence="1">
    <location>
        <begin position="250"/>
        <end position="279"/>
    </location>
</feature>
<proteinExistence type="predicted"/>
<reference evidence="2 3" key="1">
    <citation type="journal article" date="2014" name="Genome Announc.">
        <title>Draft genome sequence of the pathogenic fungus Scedosporium apiospermum.</title>
        <authorList>
            <person name="Vandeputte P."/>
            <person name="Ghamrawi S."/>
            <person name="Rechenmann M."/>
            <person name="Iltis A."/>
            <person name="Giraud S."/>
            <person name="Fleury M."/>
            <person name="Thornton C."/>
            <person name="Delhaes L."/>
            <person name="Meyer W."/>
            <person name="Papon N."/>
            <person name="Bouchara J.P."/>
        </authorList>
    </citation>
    <scope>NUCLEOTIDE SEQUENCE [LARGE SCALE GENOMIC DNA]</scope>
    <source>
        <strain evidence="2 3">IHEM 14462</strain>
    </source>
</reference>
<evidence type="ECO:0000313" key="3">
    <source>
        <dbReference type="Proteomes" id="UP000028545"/>
    </source>
</evidence>
<dbReference type="AlphaFoldDB" id="A0A084G2Z6"/>
<dbReference type="RefSeq" id="XP_016641507.1">
    <property type="nucleotide sequence ID" value="XM_016788870.1"/>
</dbReference>
<dbReference type="GeneID" id="27725961"/>
<comment type="caution">
    <text evidence="2">The sequence shown here is derived from an EMBL/GenBank/DDBJ whole genome shotgun (WGS) entry which is preliminary data.</text>
</comment>
<organism evidence="2 3">
    <name type="scientific">Pseudallescheria apiosperma</name>
    <name type="common">Scedosporium apiospermum</name>
    <dbReference type="NCBI Taxonomy" id="563466"/>
    <lineage>
        <taxon>Eukaryota</taxon>
        <taxon>Fungi</taxon>
        <taxon>Dikarya</taxon>
        <taxon>Ascomycota</taxon>
        <taxon>Pezizomycotina</taxon>
        <taxon>Sordariomycetes</taxon>
        <taxon>Hypocreomycetidae</taxon>
        <taxon>Microascales</taxon>
        <taxon>Microascaceae</taxon>
        <taxon>Scedosporium</taxon>
    </lineage>
</organism>
<dbReference type="OMA" id="VPYNTTW"/>
<feature type="compositionally biased region" description="Basic and acidic residues" evidence="1">
    <location>
        <begin position="213"/>
        <end position="224"/>
    </location>
</feature>
<dbReference type="KEGG" id="sapo:SAPIO_CDS6889"/>
<dbReference type="PANTHER" id="PTHR38887">
    <property type="entry name" value="CHROMOSOME 21, WHOLE GENOME SHOTGUN SEQUENCE"/>
    <property type="match status" value="1"/>
</dbReference>